<dbReference type="EMBL" id="CCAG010019773">
    <property type="status" value="NOT_ANNOTATED_CDS"/>
    <property type="molecule type" value="Genomic_DNA"/>
</dbReference>
<feature type="region of interest" description="Disordered" evidence="1">
    <location>
        <begin position="48"/>
        <end position="81"/>
    </location>
</feature>
<sequence>MSFRVNINTIGSVVDHKIRMRASETNSGHRAVGLDTLIAPIKRELSGAQGNLLETIKRKGERERESGREREREREREEERE</sequence>
<protein>
    <submittedName>
        <fullName evidence="2">Uncharacterized protein</fullName>
    </submittedName>
</protein>
<reference evidence="2" key="1">
    <citation type="submission" date="2020-05" db="UniProtKB">
        <authorList>
            <consortium name="EnsemblMetazoa"/>
        </authorList>
    </citation>
    <scope>IDENTIFICATION</scope>
    <source>
        <strain evidence="2">Yale</strain>
    </source>
</reference>
<keyword evidence="3" id="KW-1185">Reference proteome</keyword>
<evidence type="ECO:0000313" key="3">
    <source>
        <dbReference type="Proteomes" id="UP000092444"/>
    </source>
</evidence>
<dbReference type="Proteomes" id="UP000092444">
    <property type="component" value="Unassembled WGS sequence"/>
</dbReference>
<evidence type="ECO:0000313" key="2">
    <source>
        <dbReference type="EnsemblMetazoa" id="GMOY006593-PA"/>
    </source>
</evidence>
<dbReference type="EnsemblMetazoa" id="GMOY006593-RA">
    <property type="protein sequence ID" value="GMOY006593-PA"/>
    <property type="gene ID" value="GMOY006593"/>
</dbReference>
<evidence type="ECO:0000256" key="1">
    <source>
        <dbReference type="SAM" id="MobiDB-lite"/>
    </source>
</evidence>
<proteinExistence type="predicted"/>
<dbReference type="AlphaFoldDB" id="A0A1B0FRL1"/>
<dbReference type="VEuPathDB" id="VectorBase:GMOY006593"/>
<accession>A0A1B0FRL1</accession>
<name>A0A1B0FRL1_GLOMM</name>
<organism evidence="2 3">
    <name type="scientific">Glossina morsitans morsitans</name>
    <name type="common">Savannah tsetse fly</name>
    <dbReference type="NCBI Taxonomy" id="37546"/>
    <lineage>
        <taxon>Eukaryota</taxon>
        <taxon>Metazoa</taxon>
        <taxon>Ecdysozoa</taxon>
        <taxon>Arthropoda</taxon>
        <taxon>Hexapoda</taxon>
        <taxon>Insecta</taxon>
        <taxon>Pterygota</taxon>
        <taxon>Neoptera</taxon>
        <taxon>Endopterygota</taxon>
        <taxon>Diptera</taxon>
        <taxon>Brachycera</taxon>
        <taxon>Muscomorpha</taxon>
        <taxon>Hippoboscoidea</taxon>
        <taxon>Glossinidae</taxon>
        <taxon>Glossina</taxon>
    </lineage>
</organism>
<feature type="compositionally biased region" description="Basic and acidic residues" evidence="1">
    <location>
        <begin position="55"/>
        <end position="81"/>
    </location>
</feature>